<gene>
    <name evidence="3" type="ORF">SAMN05421811_104226</name>
</gene>
<evidence type="ECO:0000313" key="3">
    <source>
        <dbReference type="EMBL" id="SET81122.1"/>
    </source>
</evidence>
<dbReference type="InterPro" id="IPR011576">
    <property type="entry name" value="Pyridox_Oxase_N"/>
</dbReference>
<feature type="domain" description="Pyridoxamine 5'-phosphate oxidase N-terminal" evidence="2">
    <location>
        <begin position="18"/>
        <end position="141"/>
    </location>
</feature>
<dbReference type="GO" id="GO:0070967">
    <property type="term" value="F:coenzyme F420 binding"/>
    <property type="evidence" value="ECO:0007669"/>
    <property type="project" value="TreeGrafter"/>
</dbReference>
<dbReference type="GO" id="GO:0005829">
    <property type="term" value="C:cytosol"/>
    <property type="evidence" value="ECO:0007669"/>
    <property type="project" value="TreeGrafter"/>
</dbReference>
<dbReference type="Pfam" id="PF01243">
    <property type="entry name" value="PNPOx_N"/>
    <property type="match status" value="1"/>
</dbReference>
<dbReference type="InterPro" id="IPR012349">
    <property type="entry name" value="Split_barrel_FMN-bd"/>
</dbReference>
<reference evidence="3 4" key="1">
    <citation type="submission" date="2016-10" db="EMBL/GenBank/DDBJ databases">
        <authorList>
            <person name="de Groot N.N."/>
        </authorList>
    </citation>
    <scope>NUCLEOTIDE SEQUENCE [LARGE SCALE GENOMIC DNA]</scope>
    <source>
        <strain evidence="3 4">CGMCC 4.5598</strain>
    </source>
</reference>
<dbReference type="Gene3D" id="2.30.110.10">
    <property type="entry name" value="Electron Transport, Fmn-binding Protein, Chain A"/>
    <property type="match status" value="1"/>
</dbReference>
<dbReference type="AlphaFoldDB" id="A0A1I0HBQ9"/>
<evidence type="ECO:0000313" key="4">
    <source>
        <dbReference type="Proteomes" id="UP000199361"/>
    </source>
</evidence>
<keyword evidence="1" id="KW-0560">Oxidoreductase</keyword>
<dbReference type="STRING" id="568860.SAMN05421811_104226"/>
<dbReference type="PANTHER" id="PTHR35176:SF6">
    <property type="entry name" value="HEME OXYGENASE HI_0854-RELATED"/>
    <property type="match status" value="1"/>
</dbReference>
<name>A0A1I0HBQ9_9ACTN</name>
<dbReference type="InterPro" id="IPR052019">
    <property type="entry name" value="F420H2_bilvrd_red/Heme_oxyg"/>
</dbReference>
<keyword evidence="4" id="KW-1185">Reference proteome</keyword>
<dbReference type="PANTHER" id="PTHR35176">
    <property type="entry name" value="HEME OXYGENASE HI_0854-RELATED"/>
    <property type="match status" value="1"/>
</dbReference>
<evidence type="ECO:0000256" key="1">
    <source>
        <dbReference type="ARBA" id="ARBA00023002"/>
    </source>
</evidence>
<proteinExistence type="predicted"/>
<dbReference type="GO" id="GO:0016627">
    <property type="term" value="F:oxidoreductase activity, acting on the CH-CH group of donors"/>
    <property type="evidence" value="ECO:0007669"/>
    <property type="project" value="TreeGrafter"/>
</dbReference>
<evidence type="ECO:0000259" key="2">
    <source>
        <dbReference type="Pfam" id="PF01243"/>
    </source>
</evidence>
<dbReference type="Proteomes" id="UP000199361">
    <property type="component" value="Unassembled WGS sequence"/>
</dbReference>
<organism evidence="3 4">
    <name type="scientific">Nonomuraea wenchangensis</name>
    <dbReference type="NCBI Taxonomy" id="568860"/>
    <lineage>
        <taxon>Bacteria</taxon>
        <taxon>Bacillati</taxon>
        <taxon>Actinomycetota</taxon>
        <taxon>Actinomycetes</taxon>
        <taxon>Streptosporangiales</taxon>
        <taxon>Streptosporangiaceae</taxon>
        <taxon>Nonomuraea</taxon>
    </lineage>
</organism>
<accession>A0A1I0HBQ9</accession>
<dbReference type="EMBL" id="FOHX01000004">
    <property type="protein sequence ID" value="SET81122.1"/>
    <property type="molecule type" value="Genomic_DNA"/>
</dbReference>
<dbReference type="SUPFAM" id="SSF50475">
    <property type="entry name" value="FMN-binding split barrel"/>
    <property type="match status" value="1"/>
</dbReference>
<protein>
    <submittedName>
        <fullName evidence="3">PPOX class probable F420-dependent enzyme</fullName>
    </submittedName>
</protein>
<sequence length="165" mass="18193">MRTFDLTKGLSPMPRAPLPEHLVAALVRPNPCVIAMLGRGGAPVSVATWYLWADGRVLVSMDAQRRRLDHLRADPRVSLTVLDAASWYSHISLQGRIVSLTDDADLADIDRISHHYMGMPYADRERLRVSGWIEIDTWHAWGALAGQPARAASRSKATVTTASTP</sequence>